<dbReference type="Proteomes" id="UP000241890">
    <property type="component" value="Unassembled WGS sequence"/>
</dbReference>
<feature type="region of interest" description="Disordered" evidence="1">
    <location>
        <begin position="1"/>
        <end position="28"/>
    </location>
</feature>
<feature type="compositionally biased region" description="Basic and acidic residues" evidence="1">
    <location>
        <begin position="1389"/>
        <end position="1401"/>
    </location>
</feature>
<feature type="compositionally biased region" description="Low complexity" evidence="1">
    <location>
        <begin position="131"/>
        <end position="144"/>
    </location>
</feature>
<proteinExistence type="predicted"/>
<gene>
    <name evidence="2" type="ORF">FCC1311_025662</name>
</gene>
<feature type="compositionally biased region" description="Basic and acidic residues" evidence="1">
    <location>
        <begin position="226"/>
        <end position="240"/>
    </location>
</feature>
<name>A0A2R5G739_9STRA</name>
<feature type="compositionally biased region" description="Low complexity" evidence="1">
    <location>
        <begin position="97"/>
        <end position="121"/>
    </location>
</feature>
<feature type="compositionally biased region" description="Acidic residues" evidence="1">
    <location>
        <begin position="283"/>
        <end position="293"/>
    </location>
</feature>
<feature type="compositionally biased region" description="Pro residues" evidence="1">
    <location>
        <begin position="1026"/>
        <end position="1042"/>
    </location>
</feature>
<feature type="region of interest" description="Disordered" evidence="1">
    <location>
        <begin position="207"/>
        <end position="301"/>
    </location>
</feature>
<feature type="region of interest" description="Disordered" evidence="1">
    <location>
        <begin position="1093"/>
        <end position="1240"/>
    </location>
</feature>
<feature type="region of interest" description="Disordered" evidence="1">
    <location>
        <begin position="1007"/>
        <end position="1044"/>
    </location>
</feature>
<feature type="compositionally biased region" description="Low complexity" evidence="1">
    <location>
        <begin position="1426"/>
        <end position="1440"/>
    </location>
</feature>
<reference evidence="2 3" key="1">
    <citation type="submission" date="2017-12" db="EMBL/GenBank/DDBJ databases">
        <title>Sequencing, de novo assembly and annotation of complete genome of a new Thraustochytrid species, strain FCC1311.</title>
        <authorList>
            <person name="Sedici K."/>
            <person name="Godart F."/>
            <person name="Aiese Cigliano R."/>
            <person name="Sanseverino W."/>
            <person name="Barakat M."/>
            <person name="Ortet P."/>
            <person name="Marechal E."/>
            <person name="Cagnac O."/>
            <person name="Amato A."/>
        </authorList>
    </citation>
    <scope>NUCLEOTIDE SEQUENCE [LARGE SCALE GENOMIC DNA]</scope>
</reference>
<dbReference type="EMBL" id="BEYU01000020">
    <property type="protein sequence ID" value="GBG26345.1"/>
    <property type="molecule type" value="Genomic_DNA"/>
</dbReference>
<feature type="region of interest" description="Disordered" evidence="1">
    <location>
        <begin position="1299"/>
        <end position="1601"/>
    </location>
</feature>
<evidence type="ECO:0000313" key="2">
    <source>
        <dbReference type="EMBL" id="GBG26345.1"/>
    </source>
</evidence>
<feature type="compositionally biased region" description="Polar residues" evidence="1">
    <location>
        <begin position="1402"/>
        <end position="1412"/>
    </location>
</feature>
<feature type="compositionally biased region" description="Low complexity" evidence="1">
    <location>
        <begin position="1271"/>
        <end position="1282"/>
    </location>
</feature>
<protein>
    <submittedName>
        <fullName evidence="2">Uncharacterized protein</fullName>
    </submittedName>
</protein>
<comment type="caution">
    <text evidence="2">The sequence shown here is derived from an EMBL/GenBank/DDBJ whole genome shotgun (WGS) entry which is preliminary data.</text>
</comment>
<feature type="compositionally biased region" description="Polar residues" evidence="1">
    <location>
        <begin position="244"/>
        <end position="254"/>
    </location>
</feature>
<feature type="compositionally biased region" description="Acidic residues" evidence="1">
    <location>
        <begin position="207"/>
        <end position="222"/>
    </location>
</feature>
<sequence>MAEDPRRTRLGSPAHAQQRRIPRSSLVRFQEDKEHVALKERLLRKYVPTGQPAKATRRTTAKDKNGATADEGEDAETSRIANKSKASTQTAKRQQRSASAMSNASSSGLISDDGNSNSNISATSRLERQSSYESNSNSSDDGGSILSQSHRVLAARSKRYLERLEAEADFKRRLLLKADEKPSDLTMLQAIQGDVAVAEVVELEEIEDLDSDDDVDDDDQDAAEVSGHDEIHRHRSREAMDTDVTPSTFLSQEVASRVKKEPSRNAKARKDTRRARLDLSLSEIDDNDDDQIQEAESSRGSSVGYVTGTAWFANQLQKQETNEGSTSAKTVASMMRQEQAIRVSPNRRMVHSDAATHSTLHLSSANLITANGRFHALLNKARSKFSQRLSEQLHAEGEPLGELPGEREAAGSIEVFVRSASRTGRLLVLDCVVVAYASTPPDEHVDYDHSELQQSKYPPGLPIQVILPRAGRPDVASDSPMGKGPVKREHSSAVASYDFIARMMDQLEHLAGANVASDLEGSRLSLHWPWTRFFISEGSPRGASTDVDDGPAKSTAGAPAIDPSWTAILNPRRPRYHVETLRGYVAGAILREALLVQNGEATLEAKLAPPAMRYSSVLLAMHAQKTRWYCELLIAPQHVFRFMGILGEDSGGLFELENLVTLTSRPLYLFNDTENSTDTESTSSSFTGGWGEESSLGWSDVLQASIGSFQIEQRSITRLLVSADSDATRVDSPAKCESVPSMRVRLHFAETCPPGRRCEVVCPLHLSVRTLLVDSMCSVERIMWTDASLGAVSTQALPIDGLKEELGFLPGPLGVMDLSPKMKGLLWCRNVEEPGFAPPRNEELECAITDGRDDISVLMPLLVRYVSLSKSARAHLKASTVELPMLHFAEHGAGNLGEGDQIGLLRGKLKRVGWAKKSSLNRENSWRFMPSEVPVSLQDAAKAESTHVQASNHVEITMRSMESAEARLPAMSGRNSVATVISTALASDASYYDSTPVLASTRVAAPKPARVAAPKPGKVASVMTPQPAPAAAPEPAPVPAPRPVRIQAPKPAAVVAPEPAPVVAPEALPAAPPLALPEPAPVAPLVTDPEASMPVAQRVAEQQPSEPEAGEEVGQAQEQEARTPPGQERKVERDRPRIPGYLRPTKSAASRVHATFKLYNLEDRMNKRRNATRPARPVQRAGSRNAQGNGNGNRNRNRNERAQVQARPSEARREEIAPAAAAFHEPEEGAPKEEQVSSPAVHDNVTQEIGVGEIAAESSTPATVVEEKASQEQASEQARASETIVEEVAAAATTAPAVSEVEVSQEQEEIAPVVIENPAQEAGAPKINQAQAPEVVTPSASPSQAAFERSTEPGTPSTEPGTPFELMEPSNGAPSQGARALAAPAQVERPVERREEQKSQDENVSSEVSAQENEAPAVGNQQPKQATTTTAIDHATPTNTGDIGDAIAMPQVTPQRKPRGARIAQVTPLRARAPIIARQAPEVVKPSPSQAALERSTEPGTPFELMEPSNGAPSQGARALAAPAQVERPVERREEQKSQCENVSAEVSAQENEAPAVGNQQPKQATTTTAIDHATPANTGDTGDAITMPPVTPQRKPRGARIAQVTPLRTRAPISARQRAGSRKLFQRVFAADESSPTRKDSGKENDAQNMEKRARMTSCKDLRDETTISTTVIKAQELEI</sequence>
<keyword evidence="3" id="KW-1185">Reference proteome</keyword>
<organism evidence="2 3">
    <name type="scientific">Hondaea fermentalgiana</name>
    <dbReference type="NCBI Taxonomy" id="2315210"/>
    <lineage>
        <taxon>Eukaryota</taxon>
        <taxon>Sar</taxon>
        <taxon>Stramenopiles</taxon>
        <taxon>Bigyra</taxon>
        <taxon>Labyrinthulomycetes</taxon>
        <taxon>Thraustochytrida</taxon>
        <taxon>Thraustochytriidae</taxon>
        <taxon>Hondaea</taxon>
    </lineage>
</organism>
<feature type="region of interest" description="Disordered" evidence="1">
    <location>
        <begin position="1257"/>
        <end position="1282"/>
    </location>
</feature>
<evidence type="ECO:0000313" key="3">
    <source>
        <dbReference type="Proteomes" id="UP000241890"/>
    </source>
</evidence>
<feature type="compositionally biased region" description="Basic and acidic residues" evidence="1">
    <location>
        <begin position="1636"/>
        <end position="1659"/>
    </location>
</feature>
<feature type="region of interest" description="Disordered" evidence="1">
    <location>
        <begin position="1629"/>
        <end position="1659"/>
    </location>
</feature>
<feature type="compositionally biased region" description="Basic and acidic residues" evidence="1">
    <location>
        <begin position="1224"/>
        <end position="1235"/>
    </location>
</feature>
<feature type="compositionally biased region" description="Polar residues" evidence="1">
    <location>
        <begin position="79"/>
        <end position="92"/>
    </location>
</feature>
<feature type="compositionally biased region" description="Low complexity" evidence="1">
    <location>
        <begin position="1180"/>
        <end position="1194"/>
    </location>
</feature>
<dbReference type="InParanoid" id="A0A2R5G739"/>
<feature type="compositionally biased region" description="Basic and acidic residues" evidence="1">
    <location>
        <begin position="1528"/>
        <end position="1538"/>
    </location>
</feature>
<feature type="compositionally biased region" description="Basic and acidic residues" evidence="1">
    <location>
        <begin position="1127"/>
        <end position="1137"/>
    </location>
</feature>
<feature type="compositionally biased region" description="Polar residues" evidence="1">
    <location>
        <begin position="1539"/>
        <end position="1551"/>
    </location>
</feature>
<feature type="compositionally biased region" description="Low complexity" evidence="1">
    <location>
        <begin position="1352"/>
        <end position="1363"/>
    </location>
</feature>
<feature type="compositionally biased region" description="Polar residues" evidence="1">
    <location>
        <begin position="1558"/>
        <end position="1581"/>
    </location>
</feature>
<feature type="compositionally biased region" description="Low complexity" evidence="1">
    <location>
        <begin position="1007"/>
        <end position="1020"/>
    </location>
</feature>
<accession>A0A2R5G739</accession>
<feature type="compositionally biased region" description="Low complexity" evidence="1">
    <location>
        <begin position="1470"/>
        <end position="1481"/>
    </location>
</feature>
<evidence type="ECO:0000256" key="1">
    <source>
        <dbReference type="SAM" id="MobiDB-lite"/>
    </source>
</evidence>
<feature type="region of interest" description="Disordered" evidence="1">
    <location>
        <begin position="43"/>
        <end position="146"/>
    </location>
</feature>